<evidence type="ECO:0000259" key="1">
    <source>
        <dbReference type="Pfam" id="PF10615"/>
    </source>
</evidence>
<accession>A0A2U1PJU5</accession>
<feature type="domain" description="DUF2470" evidence="1">
    <location>
        <begin position="191"/>
        <end position="265"/>
    </location>
</feature>
<dbReference type="InterPro" id="IPR037119">
    <property type="entry name" value="Haem_oxidase_HugZ-like_sf"/>
</dbReference>
<sequence>MASSTQTSSQSDAATDQVMEMINDHQEKATRLPPVEEVKTIFVHTIRGMLSTLSQKHEGYPSGSMVDFACDSNGSPILALSNLAVHTKDLMANPKCSLLVAKDPEDRTDMIITLYGDAIPVHETQIDDVRASYLAKHPDAFWVDFGDFQFFRIEPKVVSFVSGVATALLRSEEFNNKEYKEAKVDQIYQFSKPISSHMNKDHGNDTKLIVQHSTLIPVDFAYMLDVDSLGFNVKAGYRDINFKLRIPFPRPAEERKDVKTLIIEMLQAAKSRVI</sequence>
<evidence type="ECO:0000313" key="3">
    <source>
        <dbReference type="EMBL" id="PWA86028.1"/>
    </source>
</evidence>
<dbReference type="SUPFAM" id="SSF50475">
    <property type="entry name" value="FMN-binding split barrel"/>
    <property type="match status" value="1"/>
</dbReference>
<evidence type="ECO:0000313" key="4">
    <source>
        <dbReference type="Proteomes" id="UP000245207"/>
    </source>
</evidence>
<dbReference type="InterPro" id="IPR019595">
    <property type="entry name" value="DUF2470"/>
</dbReference>
<name>A0A2U1PJU5_ARTAN</name>
<dbReference type="PANTHER" id="PTHR13343:SF31">
    <property type="entry name" value="FMN-BINDING SPLIT BARREL, HEME OXYGENASE HUGZ-LIKE SUPERFAMILY"/>
    <property type="match status" value="1"/>
</dbReference>
<dbReference type="Gene3D" id="2.30.110.10">
    <property type="entry name" value="Electron Transport, Fmn-binding Protein, Chain A"/>
    <property type="match status" value="1"/>
</dbReference>
<dbReference type="InterPro" id="IPR012349">
    <property type="entry name" value="Split_barrel_FMN-bd"/>
</dbReference>
<keyword evidence="4" id="KW-1185">Reference proteome</keyword>
<protein>
    <submittedName>
        <fullName evidence="3">FMN-binding split barrel</fullName>
    </submittedName>
</protein>
<reference evidence="3 4" key="1">
    <citation type="journal article" date="2018" name="Mol. Plant">
        <title>The genome of Artemisia annua provides insight into the evolution of Asteraceae family and artemisinin biosynthesis.</title>
        <authorList>
            <person name="Shen Q."/>
            <person name="Zhang L."/>
            <person name="Liao Z."/>
            <person name="Wang S."/>
            <person name="Yan T."/>
            <person name="Shi P."/>
            <person name="Liu M."/>
            <person name="Fu X."/>
            <person name="Pan Q."/>
            <person name="Wang Y."/>
            <person name="Lv Z."/>
            <person name="Lu X."/>
            <person name="Zhang F."/>
            <person name="Jiang W."/>
            <person name="Ma Y."/>
            <person name="Chen M."/>
            <person name="Hao X."/>
            <person name="Li L."/>
            <person name="Tang Y."/>
            <person name="Lv G."/>
            <person name="Zhou Y."/>
            <person name="Sun X."/>
            <person name="Brodelius P.E."/>
            <person name="Rose J.K.C."/>
            <person name="Tang K."/>
        </authorList>
    </citation>
    <scope>NUCLEOTIDE SEQUENCE [LARGE SCALE GENOMIC DNA]</scope>
    <source>
        <strain evidence="4">cv. Huhao1</strain>
        <tissue evidence="3">Leaf</tissue>
    </source>
</reference>
<organism evidence="3 4">
    <name type="scientific">Artemisia annua</name>
    <name type="common">Sweet wormwood</name>
    <dbReference type="NCBI Taxonomy" id="35608"/>
    <lineage>
        <taxon>Eukaryota</taxon>
        <taxon>Viridiplantae</taxon>
        <taxon>Streptophyta</taxon>
        <taxon>Embryophyta</taxon>
        <taxon>Tracheophyta</taxon>
        <taxon>Spermatophyta</taxon>
        <taxon>Magnoliopsida</taxon>
        <taxon>eudicotyledons</taxon>
        <taxon>Gunneridae</taxon>
        <taxon>Pentapetalae</taxon>
        <taxon>asterids</taxon>
        <taxon>campanulids</taxon>
        <taxon>Asterales</taxon>
        <taxon>Asteraceae</taxon>
        <taxon>Asteroideae</taxon>
        <taxon>Anthemideae</taxon>
        <taxon>Artemisiinae</taxon>
        <taxon>Artemisia</taxon>
    </lineage>
</organism>
<comment type="caution">
    <text evidence="3">The sequence shown here is derived from an EMBL/GenBank/DDBJ whole genome shotgun (WGS) entry which is preliminary data.</text>
</comment>
<feature type="domain" description="CREG-like beta-barrel" evidence="2">
    <location>
        <begin position="45"/>
        <end position="162"/>
    </location>
</feature>
<dbReference type="EMBL" id="PKPP01001061">
    <property type="protein sequence ID" value="PWA86028.1"/>
    <property type="molecule type" value="Genomic_DNA"/>
</dbReference>
<gene>
    <name evidence="3" type="ORF">CTI12_AA144830</name>
</gene>
<proteinExistence type="predicted"/>
<dbReference type="Gene3D" id="3.20.180.10">
    <property type="entry name" value="PNP-oxidase-like"/>
    <property type="match status" value="1"/>
</dbReference>
<dbReference type="InterPro" id="IPR055343">
    <property type="entry name" value="CREG_beta-barrel"/>
</dbReference>
<dbReference type="GO" id="GO:0005737">
    <property type="term" value="C:cytoplasm"/>
    <property type="evidence" value="ECO:0007669"/>
    <property type="project" value="UniProtKB-ARBA"/>
</dbReference>
<dbReference type="Pfam" id="PF10615">
    <property type="entry name" value="DUF2470"/>
    <property type="match status" value="1"/>
</dbReference>
<dbReference type="OrthoDB" id="2138282at2759"/>
<dbReference type="STRING" id="35608.A0A2U1PJU5"/>
<dbReference type="AlphaFoldDB" id="A0A2U1PJU5"/>
<evidence type="ECO:0000259" key="2">
    <source>
        <dbReference type="Pfam" id="PF13883"/>
    </source>
</evidence>
<dbReference type="Pfam" id="PF13883">
    <property type="entry name" value="CREG_beta-barrel"/>
    <property type="match status" value="1"/>
</dbReference>
<dbReference type="PANTHER" id="PTHR13343">
    <property type="entry name" value="CREG1 PROTEIN"/>
    <property type="match status" value="1"/>
</dbReference>
<dbReference type="Proteomes" id="UP000245207">
    <property type="component" value="Unassembled WGS sequence"/>
</dbReference>